<keyword evidence="2" id="KW-0255">Endonuclease</keyword>
<dbReference type="InterPro" id="IPR011335">
    <property type="entry name" value="Restrct_endonuc-II-like"/>
</dbReference>
<feature type="domain" description="DUF559" evidence="1">
    <location>
        <begin position="8"/>
        <end position="112"/>
    </location>
</feature>
<dbReference type="InterPro" id="IPR047216">
    <property type="entry name" value="Endonuclease_DUF559_bact"/>
</dbReference>
<name>A0A1Y6BB44_9PROT</name>
<organism evidence="2 3">
    <name type="scientific">Tistlia consotensis USBA 355</name>
    <dbReference type="NCBI Taxonomy" id="560819"/>
    <lineage>
        <taxon>Bacteria</taxon>
        <taxon>Pseudomonadati</taxon>
        <taxon>Pseudomonadota</taxon>
        <taxon>Alphaproteobacteria</taxon>
        <taxon>Rhodospirillales</taxon>
        <taxon>Rhodovibrionaceae</taxon>
        <taxon>Tistlia</taxon>
    </lineage>
</organism>
<keyword evidence="3" id="KW-1185">Reference proteome</keyword>
<reference evidence="2 3" key="1">
    <citation type="submission" date="2017-04" db="EMBL/GenBank/DDBJ databases">
        <authorList>
            <person name="Afonso C.L."/>
            <person name="Miller P.J."/>
            <person name="Scott M.A."/>
            <person name="Spackman E."/>
            <person name="Goraichik I."/>
            <person name="Dimitrov K.M."/>
            <person name="Suarez D.L."/>
            <person name="Swayne D.E."/>
        </authorList>
    </citation>
    <scope>NUCLEOTIDE SEQUENCE [LARGE SCALE GENOMIC DNA]</scope>
    <source>
        <strain evidence="2 3">USBA 355</strain>
    </source>
</reference>
<dbReference type="PANTHER" id="PTHR38590:SF1">
    <property type="entry name" value="BLL0828 PROTEIN"/>
    <property type="match status" value="1"/>
</dbReference>
<dbReference type="STRING" id="560819.SAMN05428998_101657"/>
<dbReference type="AlphaFoldDB" id="A0A1Y6BB44"/>
<proteinExistence type="predicted"/>
<evidence type="ECO:0000313" key="2">
    <source>
        <dbReference type="EMBL" id="SME94207.1"/>
    </source>
</evidence>
<evidence type="ECO:0000259" key="1">
    <source>
        <dbReference type="Pfam" id="PF04480"/>
    </source>
</evidence>
<dbReference type="Pfam" id="PF04480">
    <property type="entry name" value="DUF559"/>
    <property type="match status" value="1"/>
</dbReference>
<gene>
    <name evidence="2" type="ORF">SAMN05428998_101657</name>
</gene>
<accession>A0A1Y6BB44</accession>
<sequence length="115" mass="13054">MPAPGQSVDTARRLRRDATMVERRLWYRLRRGQLGAAKVRRQHPLGPFVVDFACLQAGLVVELDGGQHAGDVEADERRARYLQSEGFRVVRFWNHEVIENMEGVLTAIAEALEGR</sequence>
<dbReference type="EMBL" id="FWZX01000001">
    <property type="protein sequence ID" value="SME94207.1"/>
    <property type="molecule type" value="Genomic_DNA"/>
</dbReference>
<dbReference type="Gene3D" id="3.40.960.10">
    <property type="entry name" value="VSR Endonuclease"/>
    <property type="match status" value="1"/>
</dbReference>
<keyword evidence="2" id="KW-0378">Hydrolase</keyword>
<dbReference type="SUPFAM" id="SSF52980">
    <property type="entry name" value="Restriction endonuclease-like"/>
    <property type="match status" value="1"/>
</dbReference>
<dbReference type="InterPro" id="IPR007569">
    <property type="entry name" value="DUF559"/>
</dbReference>
<keyword evidence="2" id="KW-0540">Nuclease</keyword>
<dbReference type="CDD" id="cd01038">
    <property type="entry name" value="Endonuclease_DUF559"/>
    <property type="match status" value="1"/>
</dbReference>
<dbReference type="GO" id="GO:0004519">
    <property type="term" value="F:endonuclease activity"/>
    <property type="evidence" value="ECO:0007669"/>
    <property type="project" value="UniProtKB-KW"/>
</dbReference>
<dbReference type="PANTHER" id="PTHR38590">
    <property type="entry name" value="BLL0828 PROTEIN"/>
    <property type="match status" value="1"/>
</dbReference>
<dbReference type="RefSeq" id="WP_089229539.1">
    <property type="nucleotide sequence ID" value="NZ_FWZX01000001.1"/>
</dbReference>
<protein>
    <submittedName>
        <fullName evidence="2">Very-short-patch-repair endonuclease</fullName>
    </submittedName>
</protein>
<evidence type="ECO:0000313" key="3">
    <source>
        <dbReference type="Proteomes" id="UP000192917"/>
    </source>
</evidence>
<dbReference type="Proteomes" id="UP000192917">
    <property type="component" value="Unassembled WGS sequence"/>
</dbReference>